<feature type="signal peptide" evidence="1">
    <location>
        <begin position="1"/>
        <end position="23"/>
    </location>
</feature>
<feature type="chain" id="PRO_5046134290" evidence="1">
    <location>
        <begin position="24"/>
        <end position="118"/>
    </location>
</feature>
<keyword evidence="3" id="KW-1185">Reference proteome</keyword>
<keyword evidence="1" id="KW-0732">Signal</keyword>
<gene>
    <name evidence="2" type="ORF">RF679_11960</name>
</gene>
<dbReference type="Proteomes" id="UP001181355">
    <property type="component" value="Chromosome"/>
</dbReference>
<sequence>MVRSLKLLLVVLASFSVTVVASAQDLRDPTRPAIASMQGSAAEELEHVPVLQSVLISPTRKFAVIDGKTVRLNAQFGDQVLVKLTETEAVLKRGRELQVLKLFPEVDKKIVRSAKKMN</sequence>
<organism evidence="2 3">
    <name type="scientific">Undibacterium cyanobacteriorum</name>
    <dbReference type="NCBI Taxonomy" id="3073561"/>
    <lineage>
        <taxon>Bacteria</taxon>
        <taxon>Pseudomonadati</taxon>
        <taxon>Pseudomonadota</taxon>
        <taxon>Betaproteobacteria</taxon>
        <taxon>Burkholderiales</taxon>
        <taxon>Oxalobacteraceae</taxon>
        <taxon>Undibacterium</taxon>
    </lineage>
</organism>
<evidence type="ECO:0000256" key="1">
    <source>
        <dbReference type="SAM" id="SignalP"/>
    </source>
</evidence>
<dbReference type="EMBL" id="CP133720">
    <property type="protein sequence ID" value="WMW79362.1"/>
    <property type="molecule type" value="Genomic_DNA"/>
</dbReference>
<reference evidence="2" key="1">
    <citation type="submission" date="2023-09" db="EMBL/GenBank/DDBJ databases">
        <title>Undibacterium sp. 20NA77.5 isolated from freshwater.</title>
        <authorList>
            <person name="Le V."/>
            <person name="Ko S.-R."/>
            <person name="Ahn C.-Y."/>
            <person name="Oh H.-M."/>
        </authorList>
    </citation>
    <scope>NUCLEOTIDE SEQUENCE</scope>
    <source>
        <strain evidence="2">20NA77.5</strain>
    </source>
</reference>
<name>A0ABY9RGK5_9BURK</name>
<evidence type="ECO:0000313" key="3">
    <source>
        <dbReference type="Proteomes" id="UP001181355"/>
    </source>
</evidence>
<protein>
    <submittedName>
        <fullName evidence="2">MSHA biogenesis protein MshK</fullName>
    </submittedName>
</protein>
<accession>A0ABY9RGK5</accession>
<evidence type="ECO:0000313" key="2">
    <source>
        <dbReference type="EMBL" id="WMW79362.1"/>
    </source>
</evidence>
<dbReference type="RefSeq" id="WP_309480860.1">
    <property type="nucleotide sequence ID" value="NZ_CP133720.1"/>
</dbReference>
<proteinExistence type="predicted"/>